<dbReference type="RefSeq" id="WP_153386416.1">
    <property type="nucleotide sequence ID" value="NZ_VDFO01000058.1"/>
</dbReference>
<dbReference type="Proteomes" id="UP000371423">
    <property type="component" value="Unassembled WGS sequence"/>
</dbReference>
<dbReference type="InterPro" id="IPR009057">
    <property type="entry name" value="Homeodomain-like_sf"/>
</dbReference>
<dbReference type="InterPro" id="IPR039532">
    <property type="entry name" value="TetR_C_Firmicutes"/>
</dbReference>
<dbReference type="AlphaFoldDB" id="A0A5P0ZZR5"/>
<evidence type="ECO:0000313" key="4">
    <source>
        <dbReference type="Proteomes" id="UP000371423"/>
    </source>
</evidence>
<evidence type="ECO:0000313" key="5">
    <source>
        <dbReference type="Proteomes" id="UP000414364"/>
    </source>
</evidence>
<evidence type="ECO:0000259" key="1">
    <source>
        <dbReference type="Pfam" id="PF14278"/>
    </source>
</evidence>
<keyword evidence="4" id="KW-1185">Reference proteome</keyword>
<comment type="caution">
    <text evidence="3">The sequence shown here is derived from an EMBL/GenBank/DDBJ whole genome shotgun (WGS) entry which is preliminary data.</text>
</comment>
<organism evidence="3 4">
    <name type="scientific">Companilactobacillus halodurans</name>
    <dbReference type="NCBI Taxonomy" id="2584183"/>
    <lineage>
        <taxon>Bacteria</taxon>
        <taxon>Bacillati</taxon>
        <taxon>Bacillota</taxon>
        <taxon>Bacilli</taxon>
        <taxon>Lactobacillales</taxon>
        <taxon>Lactobacillaceae</taxon>
        <taxon>Companilactobacillus</taxon>
    </lineage>
</organism>
<protein>
    <submittedName>
        <fullName evidence="3">TetR family transcriptional regulator</fullName>
    </submittedName>
</protein>
<feature type="domain" description="Transcriptional regulator TetR C-terminal Firmicutes type" evidence="1">
    <location>
        <begin position="77"/>
        <end position="165"/>
    </location>
</feature>
<dbReference type="OrthoDB" id="9810250at2"/>
<evidence type="ECO:0000313" key="2">
    <source>
        <dbReference type="EMBL" id="MQS76783.1"/>
    </source>
</evidence>
<reference evidence="4 5" key="1">
    <citation type="journal article" date="2019" name="Syst. Appl. Microbiol.">
        <title>Polyphasic characterization of two novel Lactobacillus spp. isolated from blown salami packages: Description of Lactobacillus halodurans sp. nov. and Lactobacillus salsicarnum sp. nov.</title>
        <authorList>
            <person name="Schuster J.A."/>
            <person name="Klingl A."/>
            <person name="Vogel R.F."/>
            <person name="Ehrmann M.A."/>
        </authorList>
    </citation>
    <scope>NUCLEOTIDE SEQUENCE [LARGE SCALE GENOMIC DNA]</scope>
    <source>
        <strain evidence="3 4">TMW 1.1920</strain>
        <strain evidence="2 5">TMW 1.2172</strain>
    </source>
</reference>
<gene>
    <name evidence="3" type="ORF">FHL05_11660</name>
    <name evidence="2" type="ORF">FHL06_10415</name>
</gene>
<accession>A0A5P0ZZR5</accession>
<name>A0A5P0ZZR5_9LACO</name>
<dbReference type="Pfam" id="PF14278">
    <property type="entry name" value="TetR_C_8"/>
    <property type="match status" value="1"/>
</dbReference>
<dbReference type="Proteomes" id="UP000414364">
    <property type="component" value="Unassembled WGS sequence"/>
</dbReference>
<dbReference type="Gene3D" id="1.10.357.10">
    <property type="entry name" value="Tetracycline Repressor, domain 2"/>
    <property type="match status" value="1"/>
</dbReference>
<dbReference type="EMBL" id="VDFP01000026">
    <property type="protein sequence ID" value="MQS76783.1"/>
    <property type="molecule type" value="Genomic_DNA"/>
</dbReference>
<proteinExistence type="predicted"/>
<sequence length="188" mass="22329">MALKNQTKLLFAKKFEEMLQTTPLDKLRVVDLCKECNTIPQTFYYHFHDKYELVAWIFINDFSLTYLKMGSKYSIESIIENLQQMEEHKLFYQKTYLGNYQNSINQYIQDFNIKTALAAIKANTPEKEVSTEQVLAIKYHSYGMMGLFKEWLQDSKQVTIPQLAKFQYSHTPKFLTTAYQNYDFKCLK</sequence>
<dbReference type="EMBL" id="VDFO01000058">
    <property type="protein sequence ID" value="MQS98510.1"/>
    <property type="molecule type" value="Genomic_DNA"/>
</dbReference>
<dbReference type="SUPFAM" id="SSF46689">
    <property type="entry name" value="Homeodomain-like"/>
    <property type="match status" value="1"/>
</dbReference>
<evidence type="ECO:0000313" key="3">
    <source>
        <dbReference type="EMBL" id="MQS98510.1"/>
    </source>
</evidence>